<proteinExistence type="inferred from homology"/>
<evidence type="ECO:0000313" key="12">
    <source>
        <dbReference type="Proteomes" id="UP000199600"/>
    </source>
</evidence>
<dbReference type="SUPFAM" id="SSF81301">
    <property type="entry name" value="Nucleotidyltransferase"/>
    <property type="match status" value="1"/>
</dbReference>
<gene>
    <name evidence="11" type="ORF">PROAA_270002</name>
</gene>
<comment type="similarity">
    <text evidence="9">Belongs to the MntA antitoxin family.</text>
</comment>
<evidence type="ECO:0000256" key="9">
    <source>
        <dbReference type="ARBA" id="ARBA00038276"/>
    </source>
</evidence>
<dbReference type="PANTHER" id="PTHR33571:SF12">
    <property type="entry name" value="BSL3053 PROTEIN"/>
    <property type="match status" value="1"/>
</dbReference>
<keyword evidence="3" id="KW-0808">Transferase</keyword>
<dbReference type="AlphaFoldDB" id="A0A1A8XTI9"/>
<evidence type="ECO:0000256" key="4">
    <source>
        <dbReference type="ARBA" id="ARBA00022695"/>
    </source>
</evidence>
<evidence type="ECO:0000256" key="2">
    <source>
        <dbReference type="ARBA" id="ARBA00022649"/>
    </source>
</evidence>
<dbReference type="Proteomes" id="UP000199600">
    <property type="component" value="Unassembled WGS sequence"/>
</dbReference>
<dbReference type="GO" id="GO:0005524">
    <property type="term" value="F:ATP binding"/>
    <property type="evidence" value="ECO:0007669"/>
    <property type="project" value="UniProtKB-KW"/>
</dbReference>
<dbReference type="GO" id="GO:0016779">
    <property type="term" value="F:nucleotidyltransferase activity"/>
    <property type="evidence" value="ECO:0007669"/>
    <property type="project" value="UniProtKB-KW"/>
</dbReference>
<dbReference type="GO" id="GO:0046872">
    <property type="term" value="F:metal ion binding"/>
    <property type="evidence" value="ECO:0007669"/>
    <property type="project" value="UniProtKB-KW"/>
</dbReference>
<feature type="domain" description="Polymerase nucleotidyl transferase" evidence="10">
    <location>
        <begin position="18"/>
        <end position="95"/>
    </location>
</feature>
<evidence type="ECO:0000256" key="1">
    <source>
        <dbReference type="ARBA" id="ARBA00001946"/>
    </source>
</evidence>
<comment type="cofactor">
    <cofactor evidence="1">
        <name>Mg(2+)</name>
        <dbReference type="ChEBI" id="CHEBI:18420"/>
    </cofactor>
</comment>
<keyword evidence="4" id="KW-0548">Nucleotidyltransferase</keyword>
<dbReference type="EMBL" id="FLQY01000190">
    <property type="protein sequence ID" value="SBT08370.1"/>
    <property type="molecule type" value="Genomic_DNA"/>
</dbReference>
<dbReference type="Pfam" id="PF01909">
    <property type="entry name" value="NTP_transf_2"/>
    <property type="match status" value="1"/>
</dbReference>
<keyword evidence="6" id="KW-0547">Nucleotide-binding</keyword>
<keyword evidence="8" id="KW-0460">Magnesium</keyword>
<dbReference type="PANTHER" id="PTHR33571">
    <property type="entry name" value="SSL8005 PROTEIN"/>
    <property type="match status" value="1"/>
</dbReference>
<accession>A0A1A8XTI9</accession>
<dbReference type="InterPro" id="IPR052038">
    <property type="entry name" value="Type-VII_TA_antitoxin"/>
</dbReference>
<evidence type="ECO:0000256" key="8">
    <source>
        <dbReference type="ARBA" id="ARBA00022842"/>
    </source>
</evidence>
<evidence type="ECO:0000259" key="10">
    <source>
        <dbReference type="Pfam" id="PF01909"/>
    </source>
</evidence>
<sequence length="98" mass="10745">MKTMTLDTLRAMREEILALADRHKAEQVRVFGSVARGEASPESDVDLLVHFRSGASLLDLIGLRQGASDLMQARVDIVSDDVISPYLVNRILGEAIPL</sequence>
<dbReference type="Gene3D" id="3.30.460.10">
    <property type="entry name" value="Beta Polymerase, domain 2"/>
    <property type="match status" value="1"/>
</dbReference>
<organism evidence="11 12">
    <name type="scientific">Candidatus Propionivibrio aalborgensis</name>
    <dbReference type="NCBI Taxonomy" id="1860101"/>
    <lineage>
        <taxon>Bacteria</taxon>
        <taxon>Pseudomonadati</taxon>
        <taxon>Pseudomonadota</taxon>
        <taxon>Betaproteobacteria</taxon>
        <taxon>Rhodocyclales</taxon>
        <taxon>Rhodocyclaceae</taxon>
        <taxon>Propionivibrio</taxon>
    </lineage>
</organism>
<keyword evidence="12" id="KW-1185">Reference proteome</keyword>
<dbReference type="CDD" id="cd05403">
    <property type="entry name" value="NT_KNTase_like"/>
    <property type="match status" value="1"/>
</dbReference>
<evidence type="ECO:0000256" key="7">
    <source>
        <dbReference type="ARBA" id="ARBA00022840"/>
    </source>
</evidence>
<dbReference type="RefSeq" id="WP_245664238.1">
    <property type="nucleotide sequence ID" value="NZ_FLQY01000190.1"/>
</dbReference>
<reference evidence="11 12" key="1">
    <citation type="submission" date="2016-06" db="EMBL/GenBank/DDBJ databases">
        <authorList>
            <person name="Kjaerup R.B."/>
            <person name="Dalgaard T.S."/>
            <person name="Juul-Madsen H.R."/>
        </authorList>
    </citation>
    <scope>NUCLEOTIDE SEQUENCE [LARGE SCALE GENOMIC DNA]</scope>
    <source>
        <strain evidence="11">2</strain>
    </source>
</reference>
<evidence type="ECO:0000256" key="5">
    <source>
        <dbReference type="ARBA" id="ARBA00022723"/>
    </source>
</evidence>
<evidence type="ECO:0000313" key="11">
    <source>
        <dbReference type="EMBL" id="SBT08370.1"/>
    </source>
</evidence>
<keyword evidence="7" id="KW-0067">ATP-binding</keyword>
<keyword evidence="2" id="KW-1277">Toxin-antitoxin system</keyword>
<protein>
    <recommendedName>
        <fullName evidence="10">Polymerase nucleotidyl transferase domain-containing protein</fullName>
    </recommendedName>
</protein>
<keyword evidence="5" id="KW-0479">Metal-binding</keyword>
<dbReference type="InterPro" id="IPR002934">
    <property type="entry name" value="Polymerase_NTP_transf_dom"/>
</dbReference>
<evidence type="ECO:0000256" key="6">
    <source>
        <dbReference type="ARBA" id="ARBA00022741"/>
    </source>
</evidence>
<name>A0A1A8XTI9_9RHOO</name>
<dbReference type="InterPro" id="IPR043519">
    <property type="entry name" value="NT_sf"/>
</dbReference>
<evidence type="ECO:0000256" key="3">
    <source>
        <dbReference type="ARBA" id="ARBA00022679"/>
    </source>
</evidence>